<organism evidence="2 3">
    <name type="scientific">Lasiosphaeris hirsuta</name>
    <dbReference type="NCBI Taxonomy" id="260670"/>
    <lineage>
        <taxon>Eukaryota</taxon>
        <taxon>Fungi</taxon>
        <taxon>Dikarya</taxon>
        <taxon>Ascomycota</taxon>
        <taxon>Pezizomycotina</taxon>
        <taxon>Sordariomycetes</taxon>
        <taxon>Sordariomycetidae</taxon>
        <taxon>Sordariales</taxon>
        <taxon>Lasiosphaeriaceae</taxon>
        <taxon>Lasiosphaeris</taxon>
    </lineage>
</organism>
<keyword evidence="1" id="KW-1133">Transmembrane helix</keyword>
<evidence type="ECO:0000256" key="1">
    <source>
        <dbReference type="SAM" id="Phobius"/>
    </source>
</evidence>
<feature type="transmembrane region" description="Helical" evidence="1">
    <location>
        <begin position="463"/>
        <end position="483"/>
    </location>
</feature>
<feature type="transmembrane region" description="Helical" evidence="1">
    <location>
        <begin position="12"/>
        <end position="32"/>
    </location>
</feature>
<keyword evidence="1" id="KW-0472">Membrane</keyword>
<feature type="transmembrane region" description="Helical" evidence="1">
    <location>
        <begin position="110"/>
        <end position="130"/>
    </location>
</feature>
<reference evidence="2" key="1">
    <citation type="submission" date="2023-06" db="EMBL/GenBank/DDBJ databases">
        <title>Genome-scale phylogeny and comparative genomics of the fungal order Sordariales.</title>
        <authorList>
            <consortium name="Lawrence Berkeley National Laboratory"/>
            <person name="Hensen N."/>
            <person name="Bonometti L."/>
            <person name="Westerberg I."/>
            <person name="Brannstrom I.O."/>
            <person name="Guillou S."/>
            <person name="Cros-Aarteil S."/>
            <person name="Calhoun S."/>
            <person name="Haridas S."/>
            <person name="Kuo A."/>
            <person name="Mondo S."/>
            <person name="Pangilinan J."/>
            <person name="Riley R."/>
            <person name="Labutti K."/>
            <person name="Andreopoulos B."/>
            <person name="Lipzen A."/>
            <person name="Chen C."/>
            <person name="Yanf M."/>
            <person name="Daum C."/>
            <person name="Ng V."/>
            <person name="Clum A."/>
            <person name="Steindorff A."/>
            <person name="Ohm R."/>
            <person name="Martin F."/>
            <person name="Silar P."/>
            <person name="Natvig D."/>
            <person name="Lalanne C."/>
            <person name="Gautier V."/>
            <person name="Ament-Velasquez S.L."/>
            <person name="Kruys A."/>
            <person name="Hutchinson M.I."/>
            <person name="Powell A.J."/>
            <person name="Barry K."/>
            <person name="Miller A.N."/>
            <person name="Grigoriev I.V."/>
            <person name="Debuchy R."/>
            <person name="Gladieux P."/>
            <person name="Thoren M.H."/>
            <person name="Johannesson H."/>
        </authorList>
    </citation>
    <scope>NUCLEOTIDE SEQUENCE</scope>
    <source>
        <strain evidence="2">SMH4607-1</strain>
    </source>
</reference>
<sequence>MSGQRTCDGAIIAISLVATTLLTILPGLGAFASGSSTSWSTLTNVSPSSWNVGVVIIGTALGPNSHDEFLSRLELASPKGVPVIFLHLLTAKRGLEQFVKGRLALERTALVLLTLATALTPAATVALFSVQTTVEAVTNPYPPFSLTLLNATFFKTVHGGVSALGATVDSRSIIPALSSFLNLSAFINRQIAQLGEHFTTARELQGFVPYEGALGETTYQDLWTSGVGINVKPYLTYQGPTDHFSVPTNYSFNSLRGQVYGTTINVACENRTASYDRREISSFEMQSDFWLTTVTKAGQDANSQPNITVVSRGTNEDSSLTSLAIRSNLTYPSSAAEQERDNLAPLHVILAAGFSQSLGEVFECTYSGREVLAVVGEDNCAKPSNRVMLLLTILPTARVPTKIVAMGQILWAAVQVISRLKWSGCFGESQSVASAASLAGVLVVLIKVEYLPFWFYASIWLEPFRIAVVVLVMIAHAIARLSLIVEMFRALCFLPPDAYVATWAANLPHVG</sequence>
<keyword evidence="1" id="KW-0812">Transmembrane</keyword>
<dbReference type="EMBL" id="JAUKUA010000004">
    <property type="protein sequence ID" value="KAK0715337.1"/>
    <property type="molecule type" value="Genomic_DNA"/>
</dbReference>
<gene>
    <name evidence="2" type="ORF">B0H67DRAFT_645102</name>
</gene>
<name>A0AA40AGF9_9PEZI</name>
<keyword evidence="3" id="KW-1185">Reference proteome</keyword>
<proteinExistence type="predicted"/>
<evidence type="ECO:0000313" key="2">
    <source>
        <dbReference type="EMBL" id="KAK0715337.1"/>
    </source>
</evidence>
<evidence type="ECO:0000313" key="3">
    <source>
        <dbReference type="Proteomes" id="UP001172102"/>
    </source>
</evidence>
<protein>
    <submittedName>
        <fullName evidence="2">Uncharacterized protein</fullName>
    </submittedName>
</protein>
<accession>A0AA40AGF9</accession>
<comment type="caution">
    <text evidence="2">The sequence shown here is derived from an EMBL/GenBank/DDBJ whole genome shotgun (WGS) entry which is preliminary data.</text>
</comment>
<dbReference type="AlphaFoldDB" id="A0AA40AGF9"/>
<feature type="transmembrane region" description="Helical" evidence="1">
    <location>
        <begin position="432"/>
        <end position="457"/>
    </location>
</feature>
<dbReference type="Proteomes" id="UP001172102">
    <property type="component" value="Unassembled WGS sequence"/>
</dbReference>